<dbReference type="RefSeq" id="XP_037222621.1">
    <property type="nucleotide sequence ID" value="XM_037362329.1"/>
</dbReference>
<reference evidence="2" key="1">
    <citation type="submission" date="2020-05" db="EMBL/GenBank/DDBJ databases">
        <title>Mycena genomes resolve the evolution of fungal bioluminescence.</title>
        <authorList>
            <person name="Tsai I.J."/>
        </authorList>
    </citation>
    <scope>NUCLEOTIDE SEQUENCE</scope>
    <source>
        <strain evidence="2">171206Taipei</strain>
    </source>
</reference>
<accession>A0A8H6T0C0</accession>
<dbReference type="InterPro" id="IPR025714">
    <property type="entry name" value="Methyltranfer_dom"/>
</dbReference>
<dbReference type="Pfam" id="PF13847">
    <property type="entry name" value="Methyltransf_31"/>
    <property type="match status" value="1"/>
</dbReference>
<dbReference type="EMBL" id="JACAZF010000004">
    <property type="protein sequence ID" value="KAF7307602.1"/>
    <property type="molecule type" value="Genomic_DNA"/>
</dbReference>
<dbReference type="OrthoDB" id="10017101at2759"/>
<protein>
    <submittedName>
        <fullName evidence="2">Methyltransf-25 domain-containing protein</fullName>
    </submittedName>
</protein>
<dbReference type="InterPro" id="IPR029063">
    <property type="entry name" value="SAM-dependent_MTases_sf"/>
</dbReference>
<feature type="domain" description="Methyltransferase" evidence="1">
    <location>
        <begin position="33"/>
        <end position="168"/>
    </location>
</feature>
<evidence type="ECO:0000313" key="3">
    <source>
        <dbReference type="Proteomes" id="UP000636479"/>
    </source>
</evidence>
<sequence length="271" mass="29844">MTSYTHGHQASVLRAHSWRTAQNSCAYLLSYVKPDMSILDVGCGPGTITVDLACLVPQGHVTGIEPSAEQEEVLDKARHLASSQGVTNLTFSRGDGHNLPFPDNMFDVVHAHQVLQHVADPVKVLSEMKRVVKSAGGIIAVRDIDYASMVWHPPSKGLSDWHEMYERTARANGGEPNAGRVLLSWALKAGIPRDCIEPMVGTWCFSKSEEKEWWSGTWAERVVQSALAKSAVEHGISTEAELQEMATAWKSWCVAPDAWFAMLHGELICRL</sequence>
<dbReference type="Proteomes" id="UP000636479">
    <property type="component" value="Unassembled WGS sequence"/>
</dbReference>
<keyword evidence="3" id="KW-1185">Reference proteome</keyword>
<dbReference type="AlphaFoldDB" id="A0A8H6T0C0"/>
<dbReference type="PANTHER" id="PTHR43591">
    <property type="entry name" value="METHYLTRANSFERASE"/>
    <property type="match status" value="1"/>
</dbReference>
<evidence type="ECO:0000259" key="1">
    <source>
        <dbReference type="Pfam" id="PF13847"/>
    </source>
</evidence>
<name>A0A8H6T0C0_9AGAR</name>
<proteinExistence type="predicted"/>
<organism evidence="2 3">
    <name type="scientific">Mycena indigotica</name>
    <dbReference type="NCBI Taxonomy" id="2126181"/>
    <lineage>
        <taxon>Eukaryota</taxon>
        <taxon>Fungi</taxon>
        <taxon>Dikarya</taxon>
        <taxon>Basidiomycota</taxon>
        <taxon>Agaricomycotina</taxon>
        <taxon>Agaricomycetes</taxon>
        <taxon>Agaricomycetidae</taxon>
        <taxon>Agaricales</taxon>
        <taxon>Marasmiineae</taxon>
        <taxon>Mycenaceae</taxon>
        <taxon>Mycena</taxon>
    </lineage>
</organism>
<evidence type="ECO:0000313" key="2">
    <source>
        <dbReference type="EMBL" id="KAF7307602.1"/>
    </source>
</evidence>
<dbReference type="Gene3D" id="3.40.50.150">
    <property type="entry name" value="Vaccinia Virus protein VP39"/>
    <property type="match status" value="1"/>
</dbReference>
<dbReference type="CDD" id="cd02440">
    <property type="entry name" value="AdoMet_MTases"/>
    <property type="match status" value="1"/>
</dbReference>
<dbReference type="GO" id="GO:0008168">
    <property type="term" value="F:methyltransferase activity"/>
    <property type="evidence" value="ECO:0007669"/>
    <property type="project" value="TreeGrafter"/>
</dbReference>
<gene>
    <name evidence="2" type="ORF">MIND_00555400</name>
</gene>
<dbReference type="GeneID" id="59344845"/>
<dbReference type="PANTHER" id="PTHR43591:SF24">
    <property type="entry name" value="2-METHOXY-6-POLYPRENYL-1,4-BENZOQUINOL METHYLASE, MITOCHONDRIAL"/>
    <property type="match status" value="1"/>
</dbReference>
<dbReference type="SUPFAM" id="SSF53335">
    <property type="entry name" value="S-adenosyl-L-methionine-dependent methyltransferases"/>
    <property type="match status" value="1"/>
</dbReference>
<comment type="caution">
    <text evidence="2">The sequence shown here is derived from an EMBL/GenBank/DDBJ whole genome shotgun (WGS) entry which is preliminary data.</text>
</comment>